<evidence type="ECO:0000256" key="2">
    <source>
        <dbReference type="ARBA" id="ARBA00022475"/>
    </source>
</evidence>
<dbReference type="InterPro" id="IPR017039">
    <property type="entry name" value="Virul_fac_BrkB"/>
</dbReference>
<dbReference type="PIRSF" id="PIRSF035875">
    <property type="entry name" value="RNase_BN"/>
    <property type="match status" value="1"/>
</dbReference>
<dbReference type="STRING" id="479434.Sthe_3353"/>
<dbReference type="AlphaFoldDB" id="D1CAB0"/>
<name>D1CAB0_SPHTD</name>
<dbReference type="KEGG" id="sti:Sthe_3353"/>
<proteinExistence type="predicted"/>
<evidence type="ECO:0000256" key="5">
    <source>
        <dbReference type="ARBA" id="ARBA00023136"/>
    </source>
</evidence>
<feature type="transmembrane region" description="Helical" evidence="6">
    <location>
        <begin position="272"/>
        <end position="297"/>
    </location>
</feature>
<dbReference type="GO" id="GO:0005886">
    <property type="term" value="C:plasma membrane"/>
    <property type="evidence" value="ECO:0007669"/>
    <property type="project" value="UniProtKB-SubCell"/>
</dbReference>
<feature type="transmembrane region" description="Helical" evidence="6">
    <location>
        <begin position="161"/>
        <end position="182"/>
    </location>
</feature>
<sequence>MGTAAKERGERTGAARLRRAVIARLSPARRVYAIDLFWRAARNFIRLQGQIYAAAISYYVLFSFFPLLLLSVAVLGWFVRDPDINATITDAVLAQIPPELGLQEPVEGLLDDLGAPGGGVFGLIGLVGLAWTASGVFGALRRVLNRVFAVPSNRSFVHARAIDLLAMICVPTLLILSTLLTLGLRLVRTFASDYFDGLLIRVAWGVVFLLVPLATSFAVFLLLYRLVPNLRPEFADLWAGALFAAVGFELAKAGFGFYVTEVGDFQTLYGPLGGAVTFLVFVYLVANVVIFGGGIVAERWRDRVGRDGVRREA</sequence>
<dbReference type="Pfam" id="PF03631">
    <property type="entry name" value="Virul_fac_BrkB"/>
    <property type="match status" value="1"/>
</dbReference>
<dbReference type="PANTHER" id="PTHR30213">
    <property type="entry name" value="INNER MEMBRANE PROTEIN YHJD"/>
    <property type="match status" value="1"/>
</dbReference>
<keyword evidence="5 6" id="KW-0472">Membrane</keyword>
<dbReference type="InParanoid" id="D1CAB0"/>
<keyword evidence="4 6" id="KW-1133">Transmembrane helix</keyword>
<evidence type="ECO:0000313" key="8">
    <source>
        <dbReference type="Proteomes" id="UP000002027"/>
    </source>
</evidence>
<reference evidence="8" key="1">
    <citation type="submission" date="2009-11" db="EMBL/GenBank/DDBJ databases">
        <title>The complete chromosome 2 of Sphaerobacter thermophilus DSM 20745.</title>
        <authorList>
            <person name="Lucas S."/>
            <person name="Copeland A."/>
            <person name="Lapidus A."/>
            <person name="Glavina del Rio T."/>
            <person name="Dalin E."/>
            <person name="Tice H."/>
            <person name="Bruce D."/>
            <person name="Goodwin L."/>
            <person name="Pitluck S."/>
            <person name="Kyrpides N."/>
            <person name="Mavromatis K."/>
            <person name="Ivanova N."/>
            <person name="Mikhailova N."/>
            <person name="LaButti K.M."/>
            <person name="Clum A."/>
            <person name="Sun H.I."/>
            <person name="Brettin T."/>
            <person name="Detter J.C."/>
            <person name="Han C."/>
            <person name="Larimer F."/>
            <person name="Land M."/>
            <person name="Hauser L."/>
            <person name="Markowitz V."/>
            <person name="Cheng J.F."/>
            <person name="Hugenholtz P."/>
            <person name="Woyke T."/>
            <person name="Wu D."/>
            <person name="Steenblock K."/>
            <person name="Schneider S."/>
            <person name="Pukall R."/>
            <person name="Goeker M."/>
            <person name="Klenk H.P."/>
            <person name="Eisen J.A."/>
        </authorList>
    </citation>
    <scope>NUCLEOTIDE SEQUENCE [LARGE SCALE GENOMIC DNA]</scope>
    <source>
        <strain evidence="8">ATCC 49802 / DSM 20745 / S 6022</strain>
    </source>
</reference>
<dbReference type="PANTHER" id="PTHR30213:SF0">
    <property type="entry name" value="UPF0761 MEMBRANE PROTEIN YIHY"/>
    <property type="match status" value="1"/>
</dbReference>
<accession>D1CAB0</accession>
<feature type="transmembrane region" description="Helical" evidence="6">
    <location>
        <begin position="119"/>
        <end position="140"/>
    </location>
</feature>
<dbReference type="EMBL" id="CP001824">
    <property type="protein sequence ID" value="ACZ40753.1"/>
    <property type="molecule type" value="Genomic_DNA"/>
</dbReference>
<keyword evidence="8" id="KW-1185">Reference proteome</keyword>
<dbReference type="NCBIfam" id="TIGR00765">
    <property type="entry name" value="yihY_not_rbn"/>
    <property type="match status" value="1"/>
</dbReference>
<feature type="transmembrane region" description="Helical" evidence="6">
    <location>
        <begin position="202"/>
        <end position="224"/>
    </location>
</feature>
<dbReference type="Proteomes" id="UP000002027">
    <property type="component" value="Chromosome 2"/>
</dbReference>
<feature type="transmembrane region" description="Helical" evidence="6">
    <location>
        <begin position="236"/>
        <end position="260"/>
    </location>
</feature>
<evidence type="ECO:0000256" key="3">
    <source>
        <dbReference type="ARBA" id="ARBA00022692"/>
    </source>
</evidence>
<comment type="subcellular location">
    <subcellularLocation>
        <location evidence="1">Cell membrane</location>
        <topology evidence="1">Multi-pass membrane protein</topology>
    </subcellularLocation>
</comment>
<dbReference type="eggNOG" id="COG1295">
    <property type="taxonomic scope" value="Bacteria"/>
</dbReference>
<evidence type="ECO:0000256" key="1">
    <source>
        <dbReference type="ARBA" id="ARBA00004651"/>
    </source>
</evidence>
<gene>
    <name evidence="7" type="ordered locus">Sthe_3353</name>
</gene>
<dbReference type="HOGENOM" id="CLU_050028_0_0_0"/>
<reference evidence="7 8" key="2">
    <citation type="journal article" date="2010" name="Stand. Genomic Sci.">
        <title>Complete genome sequence of Desulfohalobium retbaense type strain (HR(100)).</title>
        <authorList>
            <person name="Spring S."/>
            <person name="Nolan M."/>
            <person name="Lapidus A."/>
            <person name="Glavina Del Rio T."/>
            <person name="Copeland A."/>
            <person name="Tice H."/>
            <person name="Cheng J.F."/>
            <person name="Lucas S."/>
            <person name="Land M."/>
            <person name="Chen F."/>
            <person name="Bruce D."/>
            <person name="Goodwin L."/>
            <person name="Pitluck S."/>
            <person name="Ivanova N."/>
            <person name="Mavromatis K."/>
            <person name="Mikhailova N."/>
            <person name="Pati A."/>
            <person name="Chen A."/>
            <person name="Palaniappan K."/>
            <person name="Hauser L."/>
            <person name="Chang Y.J."/>
            <person name="Jeffries C.D."/>
            <person name="Munk C."/>
            <person name="Kiss H."/>
            <person name="Chain P."/>
            <person name="Han C."/>
            <person name="Brettin T."/>
            <person name="Detter J.C."/>
            <person name="Schuler E."/>
            <person name="Goker M."/>
            <person name="Rohde M."/>
            <person name="Bristow J."/>
            <person name="Eisen J.A."/>
            <person name="Markowitz V."/>
            <person name="Hugenholtz P."/>
            <person name="Kyrpides N.C."/>
            <person name="Klenk H.P."/>
        </authorList>
    </citation>
    <scope>NUCLEOTIDE SEQUENCE [LARGE SCALE GENOMIC DNA]</scope>
    <source>
        <strain evidence="8">ATCC 49802 / DSM 20745 / S 6022</strain>
    </source>
</reference>
<organism evidence="7 8">
    <name type="scientific">Sphaerobacter thermophilus (strain ATCC 49802 / DSM 20745 / KCCM 41009 / NCIMB 13125 / S 6022)</name>
    <dbReference type="NCBI Taxonomy" id="479434"/>
    <lineage>
        <taxon>Bacteria</taxon>
        <taxon>Pseudomonadati</taxon>
        <taxon>Thermomicrobiota</taxon>
        <taxon>Thermomicrobia</taxon>
        <taxon>Sphaerobacterales</taxon>
        <taxon>Sphaerobacterineae</taxon>
        <taxon>Sphaerobacteraceae</taxon>
        <taxon>Sphaerobacter</taxon>
    </lineage>
</organism>
<evidence type="ECO:0000256" key="4">
    <source>
        <dbReference type="ARBA" id="ARBA00022989"/>
    </source>
</evidence>
<keyword evidence="2" id="KW-1003">Cell membrane</keyword>
<dbReference type="RefSeq" id="WP_012873788.1">
    <property type="nucleotide sequence ID" value="NC_013524.1"/>
</dbReference>
<keyword evidence="3 6" id="KW-0812">Transmembrane</keyword>
<evidence type="ECO:0000313" key="7">
    <source>
        <dbReference type="EMBL" id="ACZ40753.1"/>
    </source>
</evidence>
<protein>
    <submittedName>
        <fullName evidence="7">Ribonuclease BN</fullName>
    </submittedName>
</protein>
<evidence type="ECO:0000256" key="6">
    <source>
        <dbReference type="SAM" id="Phobius"/>
    </source>
</evidence>
<feature type="transmembrane region" description="Helical" evidence="6">
    <location>
        <begin position="51"/>
        <end position="79"/>
    </location>
</feature>